<feature type="compositionally biased region" description="Low complexity" evidence="1">
    <location>
        <begin position="19"/>
        <end position="28"/>
    </location>
</feature>
<accession>Q44950</accession>
<proteinExistence type="predicted"/>
<sequence length="132" mass="14424">LSRTTSTINNSKQYLAGPTNRSNSTSRLRNVSSSSITSITSKQRVPRISLAPSLISNFFYTCQRITILTKSLPAASTMPLVPSQVPYHVLIATDLIISSTNSPIFVHTVHLCRASRAFISLYTATHTAFTAH</sequence>
<organism evidence="2">
    <name type="scientific">Borreliella burgdorferi</name>
    <name type="common">Lyme disease spirochete</name>
    <name type="synonym">Borrelia burgdorferi</name>
    <dbReference type="NCBI Taxonomy" id="139"/>
    <lineage>
        <taxon>Bacteria</taxon>
        <taxon>Pseudomonadati</taxon>
        <taxon>Spirochaetota</taxon>
        <taxon>Spirochaetia</taxon>
        <taxon>Spirochaetales</taxon>
        <taxon>Borreliaceae</taxon>
        <taxon>Borreliella</taxon>
    </lineage>
</organism>
<dbReference type="AlphaFoldDB" id="Q44950"/>
<protein>
    <submittedName>
        <fullName evidence="2">Membrane protein</fullName>
    </submittedName>
</protein>
<feature type="region of interest" description="Disordered" evidence="1">
    <location>
        <begin position="1"/>
        <end position="28"/>
    </location>
</feature>
<feature type="compositionally biased region" description="Polar residues" evidence="1">
    <location>
        <begin position="1"/>
        <end position="13"/>
    </location>
</feature>
<reference evidence="2" key="1">
    <citation type="submission" date="1994-09" db="EMBL/GenBank/DDBJ databases">
        <authorList>
            <person name="Karami A."/>
            <person name="Hindersson P."/>
        </authorList>
    </citation>
    <scope>NUCLEOTIDE SEQUENCE</scope>
    <source>
        <strain evidence="2">ACA-1</strain>
    </source>
</reference>
<dbReference type="EMBL" id="L36181">
    <property type="protein sequence ID" value="AAA22950.1"/>
    <property type="molecule type" value="Genomic_DNA"/>
</dbReference>
<feature type="non-terminal residue" evidence="2">
    <location>
        <position position="132"/>
    </location>
</feature>
<evidence type="ECO:0000313" key="2">
    <source>
        <dbReference type="EMBL" id="AAA22950.1"/>
    </source>
</evidence>
<evidence type="ECO:0000256" key="1">
    <source>
        <dbReference type="SAM" id="MobiDB-lite"/>
    </source>
</evidence>
<name>Q44950_BORBG</name>
<feature type="non-terminal residue" evidence="2">
    <location>
        <position position="1"/>
    </location>
</feature>